<dbReference type="InterPro" id="IPR004009">
    <property type="entry name" value="SH3_Myosin"/>
</dbReference>
<feature type="region of interest" description="Disordered" evidence="9">
    <location>
        <begin position="1"/>
        <end position="82"/>
    </location>
</feature>
<dbReference type="Pfam" id="PF00063">
    <property type="entry name" value="Myosin_head"/>
    <property type="match status" value="2"/>
</dbReference>
<dbReference type="InterPro" id="IPR057535">
    <property type="entry name" value="MYO1-3_N_SH3"/>
</dbReference>
<dbReference type="Gene3D" id="3.40.850.10">
    <property type="entry name" value="Kinesin motor domain"/>
    <property type="match status" value="2"/>
</dbReference>
<sequence>MLSTSPKSSLEEMLESLRQRDEALEKSKELPPALPARPNSRGRLPSARHSLPTNFLIDANGKVESNEENGVTKGKEEVKRKEKELGYKMNSFGSKKIKKDIDSVDSNPYVEDNNEQPNIPALGSMKTASVPEWDDNIGYFTKKKLRIWCRLHNGQWGSGKIESTSGDTANVLVSSGKVVQVSTEVLLPANPDILEGVDDLIQLRPLLIAINPFKHVPIYGPEIVASYQHKALNSPHGKLIEIHFSTFGKICDRLNLKMASDYSYLNQSDCLEIDGVDDRLRFSKLMEALNVIQISKDDQEEAFTMLAAVLWLGNISFDAIDRRDALSKFIYASLFEWLVEQINESLAVGEVSDRRSISILDIYGFESFQRLQQHFNRHLLKLEQEVYEEDGIDWTKVYFEDNQECLNLFEKKPLGLLSLLDEESNFPKATDLTLANKLKQHLNSYPCFKGEKGSAFCVSHYAGEVVYDTNGFLEKNRDPLHSDFTQLLSSSGRQLAQLFASKVLNKSPKLATTLSGLDFSMQSVATKFKGQLFKLMYQLENTTPHFVRCIKPNTKLLPGAFELDLVSQQLRCCGVLEVVRISRSGYPTRMTHQEFARSMSVAVLKQFNVLPEMYQIGYTKIYLRIGQIGILEEQRNQVLRGIVGVQKCFRGCQALIRGWLARKQFDEKRKVKQSIPESTSSKRKTSKKISEVKVIPQEQVDIQASILAELQKRVDKAEATIGQKEEENAALREQLKQFESRWLDYEGKMKTMEEMWQVQMQSLQASLAAARKSLASDNPGGQSEKLDSSTSPRFYDAEDNMSPGSQTPGGSTPKMFFHAFPDFMAGRESNGPINAVGNLTKEFENRTQNFEDDAKLLVEVKAGQSASNGNPEEELRKLKIRFETWKKDFKLRLRETKGRLNKLWNGEADKNRRRWWGKLSTRG</sequence>
<evidence type="ECO:0000256" key="4">
    <source>
        <dbReference type="ARBA" id="ARBA00023123"/>
    </source>
</evidence>
<dbReference type="GO" id="GO:0005516">
    <property type="term" value="F:calmodulin binding"/>
    <property type="evidence" value="ECO:0007669"/>
    <property type="project" value="UniProtKB-KW"/>
</dbReference>
<dbReference type="Proteomes" id="UP001141552">
    <property type="component" value="Unassembled WGS sequence"/>
</dbReference>
<dbReference type="AlphaFoldDB" id="A0A9Q0G4J9"/>
<evidence type="ECO:0000256" key="2">
    <source>
        <dbReference type="ARBA" id="ARBA00022840"/>
    </source>
</evidence>
<dbReference type="Gene3D" id="1.20.58.60">
    <property type="match status" value="1"/>
</dbReference>
<evidence type="ECO:0000259" key="10">
    <source>
        <dbReference type="PROSITE" id="PS51456"/>
    </source>
</evidence>
<dbReference type="GO" id="GO:0016459">
    <property type="term" value="C:myosin complex"/>
    <property type="evidence" value="ECO:0007669"/>
    <property type="project" value="UniProtKB-KW"/>
</dbReference>
<dbReference type="EMBL" id="JAKUCV010002229">
    <property type="protein sequence ID" value="KAJ4843468.1"/>
    <property type="molecule type" value="Genomic_DNA"/>
</dbReference>
<dbReference type="GO" id="GO:0051015">
    <property type="term" value="F:actin filament binding"/>
    <property type="evidence" value="ECO:0007669"/>
    <property type="project" value="TreeGrafter"/>
</dbReference>
<feature type="domain" description="Myosin motor" evidence="10">
    <location>
        <begin position="253"/>
        <end position="712"/>
    </location>
</feature>
<dbReference type="Gene3D" id="1.20.120.720">
    <property type="entry name" value="Myosin VI head, motor domain, U50 subdomain"/>
    <property type="match status" value="1"/>
</dbReference>
<protein>
    <recommendedName>
        <fullName evidence="14">Myosin motor domain-containing protein</fullName>
    </recommendedName>
</protein>
<accession>A0A9Q0G4J9</accession>
<evidence type="ECO:0008006" key="14">
    <source>
        <dbReference type="Google" id="ProtNLM"/>
    </source>
</evidence>
<keyword evidence="1" id="KW-0547">Nucleotide-binding</keyword>
<dbReference type="GO" id="GO:0005524">
    <property type="term" value="F:ATP binding"/>
    <property type="evidence" value="ECO:0007669"/>
    <property type="project" value="UniProtKB-KW"/>
</dbReference>
<comment type="similarity">
    <text evidence="7">Belongs to the TRAFAC class myosin-kinesin ATPase superfamily. Myosin family.</text>
</comment>
<keyword evidence="13" id="KW-1185">Reference proteome</keyword>
<feature type="domain" description="Myosin N-terminal SH3-like" evidence="11">
    <location>
        <begin position="142"/>
        <end position="191"/>
    </location>
</feature>
<reference evidence="12" key="2">
    <citation type="journal article" date="2023" name="Plants (Basel)">
        <title>Annotation of the Turnera subulata (Passifloraceae) Draft Genome Reveals the S-Locus Evolved after the Divergence of Turneroideae from Passifloroideae in a Stepwise Manner.</title>
        <authorList>
            <person name="Henning P.M."/>
            <person name="Roalson E.H."/>
            <person name="Mir W."/>
            <person name="McCubbin A.G."/>
            <person name="Shore J.S."/>
        </authorList>
    </citation>
    <scope>NUCLEOTIDE SEQUENCE</scope>
    <source>
        <strain evidence="12">F60SS</strain>
    </source>
</reference>
<dbReference type="GO" id="GO:0005737">
    <property type="term" value="C:cytoplasm"/>
    <property type="evidence" value="ECO:0007669"/>
    <property type="project" value="TreeGrafter"/>
</dbReference>
<dbReference type="PROSITE" id="PS50096">
    <property type="entry name" value="IQ"/>
    <property type="match status" value="1"/>
</dbReference>
<dbReference type="InterPro" id="IPR001609">
    <property type="entry name" value="Myosin_head_motor_dom-like"/>
</dbReference>
<dbReference type="Gene3D" id="1.20.58.530">
    <property type="match status" value="1"/>
</dbReference>
<name>A0A9Q0G4J9_9ROSI</name>
<dbReference type="Gene3D" id="1.10.10.820">
    <property type="match status" value="1"/>
</dbReference>
<evidence type="ECO:0000256" key="7">
    <source>
        <dbReference type="PROSITE-ProRule" id="PRU00782"/>
    </source>
</evidence>
<dbReference type="InterPro" id="IPR027417">
    <property type="entry name" value="P-loop_NTPase"/>
</dbReference>
<dbReference type="PANTHER" id="PTHR13140:SF706">
    <property type="entry name" value="DILUTE CLASS UNCONVENTIONAL MYOSIN, ISOFORM C"/>
    <property type="match status" value="1"/>
</dbReference>
<organism evidence="12 13">
    <name type="scientific">Turnera subulata</name>
    <dbReference type="NCBI Taxonomy" id="218843"/>
    <lineage>
        <taxon>Eukaryota</taxon>
        <taxon>Viridiplantae</taxon>
        <taxon>Streptophyta</taxon>
        <taxon>Embryophyta</taxon>
        <taxon>Tracheophyta</taxon>
        <taxon>Spermatophyta</taxon>
        <taxon>Magnoliopsida</taxon>
        <taxon>eudicotyledons</taxon>
        <taxon>Gunneridae</taxon>
        <taxon>Pentapetalae</taxon>
        <taxon>rosids</taxon>
        <taxon>fabids</taxon>
        <taxon>Malpighiales</taxon>
        <taxon>Passifloraceae</taxon>
        <taxon>Turnera</taxon>
    </lineage>
</organism>
<feature type="region of interest" description="Disordered" evidence="9">
    <location>
        <begin position="770"/>
        <end position="815"/>
    </location>
</feature>
<dbReference type="GO" id="GO:0000146">
    <property type="term" value="F:microfilament motor activity"/>
    <property type="evidence" value="ECO:0007669"/>
    <property type="project" value="TreeGrafter"/>
</dbReference>
<evidence type="ECO:0000256" key="9">
    <source>
        <dbReference type="SAM" id="MobiDB-lite"/>
    </source>
</evidence>
<dbReference type="PROSITE" id="PS51456">
    <property type="entry name" value="MYOSIN_MOTOR"/>
    <property type="match status" value="1"/>
</dbReference>
<dbReference type="SMART" id="SM00242">
    <property type="entry name" value="MYSc"/>
    <property type="match status" value="1"/>
</dbReference>
<proteinExistence type="inferred from homology"/>
<keyword evidence="5" id="KW-0505">Motor protein</keyword>
<feature type="compositionally biased region" description="Basic and acidic residues" evidence="9">
    <location>
        <begin position="73"/>
        <end position="82"/>
    </location>
</feature>
<dbReference type="GO" id="GO:0016020">
    <property type="term" value="C:membrane"/>
    <property type="evidence" value="ECO:0007669"/>
    <property type="project" value="TreeGrafter"/>
</dbReference>
<evidence type="ECO:0000256" key="6">
    <source>
        <dbReference type="ARBA" id="ARBA00023203"/>
    </source>
</evidence>
<feature type="region of interest" description="Actin-binding" evidence="7">
    <location>
        <begin position="532"/>
        <end position="554"/>
    </location>
</feature>
<keyword evidence="2" id="KW-0067">ATP-binding</keyword>
<evidence type="ECO:0000313" key="12">
    <source>
        <dbReference type="EMBL" id="KAJ4843468.1"/>
    </source>
</evidence>
<reference evidence="12" key="1">
    <citation type="submission" date="2022-02" db="EMBL/GenBank/DDBJ databases">
        <authorList>
            <person name="Henning P.M."/>
            <person name="McCubbin A.G."/>
            <person name="Shore J.S."/>
        </authorList>
    </citation>
    <scope>NUCLEOTIDE SEQUENCE</scope>
    <source>
        <strain evidence="12">F60SS</strain>
        <tissue evidence="12">Leaves</tissue>
    </source>
</reference>
<evidence type="ECO:0000259" key="11">
    <source>
        <dbReference type="PROSITE" id="PS51844"/>
    </source>
</evidence>
<evidence type="ECO:0000256" key="3">
    <source>
        <dbReference type="ARBA" id="ARBA00022860"/>
    </source>
</evidence>
<comment type="caution">
    <text evidence="7">Lacks conserved residue(s) required for the propagation of feature annotation.</text>
</comment>
<keyword evidence="4 7" id="KW-0518">Myosin</keyword>
<feature type="compositionally biased region" description="Basic and acidic residues" evidence="9">
    <location>
        <begin position="15"/>
        <end position="29"/>
    </location>
</feature>
<evidence type="ECO:0000313" key="13">
    <source>
        <dbReference type="Proteomes" id="UP001141552"/>
    </source>
</evidence>
<evidence type="ECO:0000256" key="8">
    <source>
        <dbReference type="SAM" id="Coils"/>
    </source>
</evidence>
<dbReference type="InterPro" id="IPR036961">
    <property type="entry name" value="Kinesin_motor_dom_sf"/>
</dbReference>
<dbReference type="OrthoDB" id="6108017at2759"/>
<gene>
    <name evidence="12" type="ORF">Tsubulata_006796</name>
</gene>
<feature type="coiled-coil region" evidence="8">
    <location>
        <begin position="707"/>
        <end position="741"/>
    </location>
</feature>
<keyword evidence="6 7" id="KW-0009">Actin-binding</keyword>
<dbReference type="PANTHER" id="PTHR13140">
    <property type="entry name" value="MYOSIN"/>
    <property type="match status" value="1"/>
</dbReference>
<dbReference type="Pfam" id="PF25369">
    <property type="entry name" value="SH3_VIII-1_N"/>
    <property type="match status" value="1"/>
</dbReference>
<dbReference type="GO" id="GO:0007015">
    <property type="term" value="P:actin filament organization"/>
    <property type="evidence" value="ECO:0007669"/>
    <property type="project" value="TreeGrafter"/>
</dbReference>
<evidence type="ECO:0000256" key="1">
    <source>
        <dbReference type="ARBA" id="ARBA00022741"/>
    </source>
</evidence>
<keyword evidence="8" id="KW-0175">Coiled coil</keyword>
<keyword evidence="3" id="KW-0112">Calmodulin-binding</keyword>
<dbReference type="PROSITE" id="PS51844">
    <property type="entry name" value="SH3_LIKE"/>
    <property type="match status" value="1"/>
</dbReference>
<evidence type="ECO:0000256" key="5">
    <source>
        <dbReference type="ARBA" id="ARBA00023175"/>
    </source>
</evidence>
<comment type="caution">
    <text evidence="12">The sequence shown here is derived from an EMBL/GenBank/DDBJ whole genome shotgun (WGS) entry which is preliminary data.</text>
</comment>
<dbReference type="SUPFAM" id="SSF52540">
    <property type="entry name" value="P-loop containing nucleoside triphosphate hydrolases"/>
    <property type="match status" value="1"/>
</dbReference>